<evidence type="ECO:0000256" key="1">
    <source>
        <dbReference type="SAM" id="SignalP"/>
    </source>
</evidence>
<reference evidence="2 3" key="1">
    <citation type="journal article" date="2019" name="BMC Genomics">
        <title>New insights from Opisthorchis felineus genome: update on genomics of the epidemiologically important liver flukes.</title>
        <authorList>
            <person name="Ershov N.I."/>
            <person name="Mordvinov V.A."/>
            <person name="Prokhortchouk E.B."/>
            <person name="Pakharukova M.Y."/>
            <person name="Gunbin K.V."/>
            <person name="Ustyantsev K."/>
            <person name="Genaev M.A."/>
            <person name="Blinov A.G."/>
            <person name="Mazur A."/>
            <person name="Boulygina E."/>
            <person name="Tsygankova S."/>
            <person name="Khrameeva E."/>
            <person name="Chekanov N."/>
            <person name="Fan G."/>
            <person name="Xiao A."/>
            <person name="Zhang H."/>
            <person name="Xu X."/>
            <person name="Yang H."/>
            <person name="Solovyev V."/>
            <person name="Lee S.M."/>
            <person name="Liu X."/>
            <person name="Afonnikov D.A."/>
            <person name="Skryabin K.G."/>
        </authorList>
    </citation>
    <scope>NUCLEOTIDE SEQUENCE [LARGE SCALE GENOMIC DNA]</scope>
    <source>
        <strain evidence="2">AK-0245</strain>
        <tissue evidence="2">Whole organism</tissue>
    </source>
</reference>
<evidence type="ECO:0000313" key="2">
    <source>
        <dbReference type="EMBL" id="TGZ74915.1"/>
    </source>
</evidence>
<comment type="caution">
    <text evidence="2">The sequence shown here is derived from an EMBL/GenBank/DDBJ whole genome shotgun (WGS) entry which is preliminary data.</text>
</comment>
<name>A0A4S2ME98_OPIFE</name>
<organism evidence="2 3">
    <name type="scientific">Opisthorchis felineus</name>
    <dbReference type="NCBI Taxonomy" id="147828"/>
    <lineage>
        <taxon>Eukaryota</taxon>
        <taxon>Metazoa</taxon>
        <taxon>Spiralia</taxon>
        <taxon>Lophotrochozoa</taxon>
        <taxon>Platyhelminthes</taxon>
        <taxon>Trematoda</taxon>
        <taxon>Digenea</taxon>
        <taxon>Opisthorchiida</taxon>
        <taxon>Opisthorchiata</taxon>
        <taxon>Opisthorchiidae</taxon>
        <taxon>Opisthorchis</taxon>
    </lineage>
</organism>
<sequence>MKTTLFHILFTLLVSNSLCHEREIVIAQWAKPRRGDEPGGFTCEDLKQGAPRFWKKRQFYDCQEVGSWENIYFIKFKTDVDIWRRDYREIGEGEILWLANRMVNDYRGSCRTVSEFFEDDGTNPTHTIMLTGLYQETFCKQLMKRQFDAYQVTSCDVAELGEHRLQLIYLSTYQVQLNVPAERDVVLDLVVQLNNGLSKCRYNAYAVRENAH</sequence>
<dbReference type="OrthoDB" id="10294970at2759"/>
<feature type="signal peptide" evidence="1">
    <location>
        <begin position="1"/>
        <end position="19"/>
    </location>
</feature>
<evidence type="ECO:0008006" key="4">
    <source>
        <dbReference type="Google" id="ProtNLM"/>
    </source>
</evidence>
<gene>
    <name evidence="2" type="ORF">CRM22_000665</name>
</gene>
<dbReference type="AlphaFoldDB" id="A0A4S2ME98"/>
<proteinExistence type="predicted"/>
<protein>
    <recommendedName>
        <fullName evidence="4">Lipocalin/cytosolic fatty-acid binding domain-containing protein</fullName>
    </recommendedName>
</protein>
<feature type="chain" id="PRO_5020450791" description="Lipocalin/cytosolic fatty-acid binding domain-containing protein" evidence="1">
    <location>
        <begin position="20"/>
        <end position="212"/>
    </location>
</feature>
<keyword evidence="1" id="KW-0732">Signal</keyword>
<dbReference type="EMBL" id="SJOL01001349">
    <property type="protein sequence ID" value="TGZ74915.1"/>
    <property type="molecule type" value="Genomic_DNA"/>
</dbReference>
<evidence type="ECO:0000313" key="3">
    <source>
        <dbReference type="Proteomes" id="UP000308267"/>
    </source>
</evidence>
<dbReference type="Proteomes" id="UP000308267">
    <property type="component" value="Unassembled WGS sequence"/>
</dbReference>
<accession>A0A4S2ME98</accession>
<keyword evidence="3" id="KW-1185">Reference proteome</keyword>